<organism evidence="1 2">
    <name type="scientific">Suillus plorans</name>
    <dbReference type="NCBI Taxonomy" id="116603"/>
    <lineage>
        <taxon>Eukaryota</taxon>
        <taxon>Fungi</taxon>
        <taxon>Dikarya</taxon>
        <taxon>Basidiomycota</taxon>
        <taxon>Agaricomycotina</taxon>
        <taxon>Agaricomycetes</taxon>
        <taxon>Agaricomycetidae</taxon>
        <taxon>Boletales</taxon>
        <taxon>Suillineae</taxon>
        <taxon>Suillaceae</taxon>
        <taxon>Suillus</taxon>
    </lineage>
</organism>
<dbReference type="RefSeq" id="XP_041151880.1">
    <property type="nucleotide sequence ID" value="XM_041296394.1"/>
</dbReference>
<dbReference type="EMBL" id="JABBWE010000151">
    <property type="protein sequence ID" value="KAG1784395.1"/>
    <property type="molecule type" value="Genomic_DNA"/>
</dbReference>
<comment type="caution">
    <text evidence="1">The sequence shown here is derived from an EMBL/GenBank/DDBJ whole genome shotgun (WGS) entry which is preliminary data.</text>
</comment>
<sequence length="96" mass="11048">LDAHLCEPQPKEQIIPYSDAIFCEAAIEWLIETDQPIDALNHKSFKYMIDVAARATNGVKLPSRPKTCRAIIDLFKRNLTNLRRQLLVSHLLIFFV</sequence>
<keyword evidence="2" id="KW-1185">Reference proteome</keyword>
<feature type="non-terminal residue" evidence="1">
    <location>
        <position position="1"/>
    </location>
</feature>
<gene>
    <name evidence="1" type="ORF">HD556DRAFT_1201395</name>
</gene>
<dbReference type="OrthoDB" id="3256444at2759"/>
<dbReference type="Proteomes" id="UP000719766">
    <property type="component" value="Unassembled WGS sequence"/>
</dbReference>
<name>A0A9P7D8R5_9AGAM</name>
<protein>
    <submittedName>
        <fullName evidence="1">Uncharacterized protein</fullName>
    </submittedName>
</protein>
<reference evidence="1" key="1">
    <citation type="journal article" date="2020" name="New Phytol.">
        <title>Comparative genomics reveals dynamic genome evolution in host specialist ectomycorrhizal fungi.</title>
        <authorList>
            <person name="Lofgren L.A."/>
            <person name="Nguyen N.H."/>
            <person name="Vilgalys R."/>
            <person name="Ruytinx J."/>
            <person name="Liao H.L."/>
            <person name="Branco S."/>
            <person name="Kuo A."/>
            <person name="LaButti K."/>
            <person name="Lipzen A."/>
            <person name="Andreopoulos W."/>
            <person name="Pangilinan J."/>
            <person name="Riley R."/>
            <person name="Hundley H."/>
            <person name="Na H."/>
            <person name="Barry K."/>
            <person name="Grigoriev I.V."/>
            <person name="Stajich J.E."/>
            <person name="Kennedy P.G."/>
        </authorList>
    </citation>
    <scope>NUCLEOTIDE SEQUENCE</scope>
    <source>
        <strain evidence="1">S12</strain>
    </source>
</reference>
<evidence type="ECO:0000313" key="2">
    <source>
        <dbReference type="Proteomes" id="UP000719766"/>
    </source>
</evidence>
<dbReference type="GeneID" id="64590158"/>
<accession>A0A9P7D8R5</accession>
<dbReference type="AlphaFoldDB" id="A0A9P7D8R5"/>
<proteinExistence type="predicted"/>
<feature type="non-terminal residue" evidence="1">
    <location>
        <position position="96"/>
    </location>
</feature>
<evidence type="ECO:0000313" key="1">
    <source>
        <dbReference type="EMBL" id="KAG1784395.1"/>
    </source>
</evidence>